<dbReference type="Pfam" id="PF00874">
    <property type="entry name" value="PRD"/>
    <property type="match status" value="1"/>
</dbReference>
<dbReference type="PANTHER" id="PTHR32071:SF38">
    <property type="entry name" value="PSP OPERON TRANSCRIPTIONAL ACTIVATOR"/>
    <property type="match status" value="1"/>
</dbReference>
<dbReference type="Proteomes" id="UP000070422">
    <property type="component" value="Unassembled WGS sequence"/>
</dbReference>
<evidence type="ECO:0000313" key="9">
    <source>
        <dbReference type="EMBL" id="KXB34555.1"/>
    </source>
</evidence>
<dbReference type="CDD" id="cd00009">
    <property type="entry name" value="AAA"/>
    <property type="match status" value="1"/>
</dbReference>
<dbReference type="PROSITE" id="PS51096">
    <property type="entry name" value="PTS_EIIA_TYPE_4"/>
    <property type="match status" value="1"/>
</dbReference>
<dbReference type="GO" id="GO:0016020">
    <property type="term" value="C:membrane"/>
    <property type="evidence" value="ECO:0007669"/>
    <property type="project" value="InterPro"/>
</dbReference>
<dbReference type="Gene3D" id="3.40.50.300">
    <property type="entry name" value="P-loop containing nucleotide triphosphate hydrolases"/>
    <property type="match status" value="1"/>
</dbReference>
<dbReference type="PROSITE" id="PS51372">
    <property type="entry name" value="PRD_2"/>
    <property type="match status" value="1"/>
</dbReference>
<dbReference type="Pfam" id="PF01022">
    <property type="entry name" value="HTH_5"/>
    <property type="match status" value="1"/>
</dbReference>
<dbReference type="InterPro" id="IPR002078">
    <property type="entry name" value="Sigma_54_int"/>
</dbReference>
<dbReference type="GO" id="GO:0009401">
    <property type="term" value="P:phosphoenolpyruvate-dependent sugar phosphotransferase system"/>
    <property type="evidence" value="ECO:0007669"/>
    <property type="project" value="InterPro"/>
</dbReference>
<protein>
    <recommendedName>
        <fullName evidence="1">DNA translocase FtsK</fullName>
    </recommendedName>
</protein>
<dbReference type="PROSITE" id="PS50045">
    <property type="entry name" value="SIGMA54_INTERACT_4"/>
    <property type="match status" value="1"/>
</dbReference>
<dbReference type="PANTHER" id="PTHR32071">
    <property type="entry name" value="TRANSCRIPTIONAL REGULATORY PROTEIN"/>
    <property type="match status" value="1"/>
</dbReference>
<dbReference type="SUPFAM" id="SSF53062">
    <property type="entry name" value="PTS system fructose IIA component-like"/>
    <property type="match status" value="1"/>
</dbReference>
<dbReference type="SUPFAM" id="SSF46785">
    <property type="entry name" value="Winged helix' DNA-binding domain"/>
    <property type="match status" value="1"/>
</dbReference>
<comment type="caution">
    <text evidence="9">The sequence shown here is derived from an EMBL/GenBank/DDBJ whole genome shotgun (WGS) entry which is preliminary data.</text>
</comment>
<evidence type="ECO:0000256" key="3">
    <source>
        <dbReference type="ARBA" id="ARBA00022741"/>
    </source>
</evidence>
<keyword evidence="5" id="KW-0238">DNA-binding</keyword>
<dbReference type="InterPro" id="IPR011608">
    <property type="entry name" value="PRD"/>
</dbReference>
<organism evidence="9 10">
    <name type="scientific">Aerococcus christensenii</name>
    <dbReference type="NCBI Taxonomy" id="87541"/>
    <lineage>
        <taxon>Bacteria</taxon>
        <taxon>Bacillati</taxon>
        <taxon>Bacillota</taxon>
        <taxon>Bacilli</taxon>
        <taxon>Lactobacillales</taxon>
        <taxon>Aerococcaceae</taxon>
        <taxon>Aerococcus</taxon>
    </lineage>
</organism>
<dbReference type="GO" id="GO:0005524">
    <property type="term" value="F:ATP binding"/>
    <property type="evidence" value="ECO:0007669"/>
    <property type="project" value="UniProtKB-KW"/>
</dbReference>
<evidence type="ECO:0000259" key="7">
    <source>
        <dbReference type="PROSITE" id="PS51096"/>
    </source>
</evidence>
<dbReference type="GO" id="GO:0016740">
    <property type="term" value="F:transferase activity"/>
    <property type="evidence" value="ECO:0007669"/>
    <property type="project" value="UniProtKB-KW"/>
</dbReference>
<proteinExistence type="predicted"/>
<keyword evidence="3" id="KW-0547">Nucleotide-binding</keyword>
<keyword evidence="2" id="KW-0808">Transferase</keyword>
<dbReference type="AlphaFoldDB" id="A0A133XUE0"/>
<sequence length="873" mass="99322">MCQTGGFFYMKESEKKALIYSLAQTKRPMTTSELSDAIGKSRSLTSNYLNTLLKAGKIEKTSGRPVLWFLKSKETDNGIYQAEQDLSSFDDRAFQLFIGKDGSLKDAICQIVSAVNYPPLGLPILFHGNSGVGKSFLAQLVYDYLSMTGQSMSEQFVVFNCADYANNPELMSSLLFGYVKGAFTGADRDREGILKRADQGVLFLDEVHRLSYENQEKLFQFLDKGYFRPLGEEHERTFSKVRVLFATSEDPNKVLLPTFYRRIPLTIELPDFHERPYEERVAIVEALFRKESDRLGKSIQIDKKCFHQLFNRQYAGNIGSLSNEIQLLCAESLQHHQASDKLYIESDEERMDEALLIDSSLKKQPIIQVYVDQLYETFVKILGGESLYQIKSDLMSYAQDHPVRSDTSVIFKQKQLIQSLKKSSVAVLGIDIINPEMVLVLNFYVSYQALLKNLPCLSQIAKKLKTQAPRTYSLAKEITQKEENGCGTEVLWLLALLLLGEVDEKLRYHCLLVAHGDSTASSIQKVSNQLNGAYIYDAINMPLSASVHDIIRKVKEWLIDHKSLSGIMMLVDMGSLTQLYKGLKPHIKGELFVINQLTTALALDLGNHLNSHREVSKFVENIGSRFQPEVQFFEGFEIQENIIISSISGVELAQALADIFKKYVPPTMKIIVMEYNDLLNLFNQRQVDKDYFASTRFLLTTTPFNSQEKVTAINLLEILESDSTEALSMMEDLINAVNRQNLFTDLLKFFSISGLSSRLEFLNPKVIINQVGEVISKIETRFQVVMSPKLKFTLAMHLALMMERVILSTNDLPLPVAIDQLNLNEKPFFSYLKTILYPLEQFYRIEISDWEIYIIYEILNSSLEGQLGKTKKT</sequence>
<dbReference type="InterPro" id="IPR003593">
    <property type="entry name" value="AAA+_ATPase"/>
</dbReference>
<evidence type="ECO:0000256" key="1">
    <source>
        <dbReference type="ARBA" id="ARBA00020887"/>
    </source>
</evidence>
<dbReference type="InterPro" id="IPR001845">
    <property type="entry name" value="HTH_ArsR_DNA-bd_dom"/>
</dbReference>
<evidence type="ECO:0000256" key="5">
    <source>
        <dbReference type="ARBA" id="ARBA00023125"/>
    </source>
</evidence>
<dbReference type="InterPro" id="IPR036634">
    <property type="entry name" value="PRD_sf"/>
</dbReference>
<dbReference type="InterPro" id="IPR036388">
    <property type="entry name" value="WH-like_DNA-bd_sf"/>
</dbReference>
<feature type="domain" description="Sigma-54 factor interaction" evidence="6">
    <location>
        <begin position="97"/>
        <end position="330"/>
    </location>
</feature>
<dbReference type="Gene3D" id="1.10.10.10">
    <property type="entry name" value="Winged helix-like DNA-binding domain superfamily/Winged helix DNA-binding domain"/>
    <property type="match status" value="1"/>
</dbReference>
<dbReference type="InterPro" id="IPR027417">
    <property type="entry name" value="P-loop_NTPase"/>
</dbReference>
<dbReference type="InterPro" id="IPR036390">
    <property type="entry name" value="WH_DNA-bd_sf"/>
</dbReference>
<dbReference type="GO" id="GO:0003700">
    <property type="term" value="F:DNA-binding transcription factor activity"/>
    <property type="evidence" value="ECO:0007669"/>
    <property type="project" value="InterPro"/>
</dbReference>
<dbReference type="GO" id="GO:0003677">
    <property type="term" value="F:DNA binding"/>
    <property type="evidence" value="ECO:0007669"/>
    <property type="project" value="UniProtKB-KW"/>
</dbReference>
<dbReference type="SMART" id="SM00382">
    <property type="entry name" value="AAA"/>
    <property type="match status" value="1"/>
</dbReference>
<evidence type="ECO:0000259" key="6">
    <source>
        <dbReference type="PROSITE" id="PS50045"/>
    </source>
</evidence>
<gene>
    <name evidence="9" type="ORF">HMPREF3187_01323</name>
</gene>
<accession>A0A133XUE0</accession>
<feature type="domain" description="PRD" evidence="8">
    <location>
        <begin position="762"/>
        <end position="869"/>
    </location>
</feature>
<dbReference type="InterPro" id="IPR004701">
    <property type="entry name" value="PTS_EIIA_man-typ"/>
</dbReference>
<dbReference type="Gene3D" id="3.40.50.510">
    <property type="entry name" value="Phosphotransferase system, mannose-type IIA component"/>
    <property type="match status" value="1"/>
</dbReference>
<evidence type="ECO:0000259" key="8">
    <source>
        <dbReference type="PROSITE" id="PS51372"/>
    </source>
</evidence>
<dbReference type="Gene3D" id="1.10.1790.10">
    <property type="entry name" value="PRD domain"/>
    <property type="match status" value="1"/>
</dbReference>
<keyword evidence="4" id="KW-0067">ATP-binding</keyword>
<reference evidence="9 10" key="1">
    <citation type="submission" date="2016-01" db="EMBL/GenBank/DDBJ databases">
        <authorList>
            <person name="Oliw E.H."/>
        </authorList>
    </citation>
    <scope>NUCLEOTIDE SEQUENCE [LARGE SCALE GENOMIC DNA]</scope>
    <source>
        <strain evidence="9 10">KA00635</strain>
    </source>
</reference>
<evidence type="ECO:0000256" key="2">
    <source>
        <dbReference type="ARBA" id="ARBA00022679"/>
    </source>
</evidence>
<dbReference type="OrthoDB" id="9771372at2"/>
<name>A0A133XUE0_9LACT</name>
<dbReference type="EMBL" id="LSCQ01000074">
    <property type="protein sequence ID" value="KXB34555.1"/>
    <property type="molecule type" value="Genomic_DNA"/>
</dbReference>
<dbReference type="SUPFAM" id="SSF52540">
    <property type="entry name" value="P-loop containing nucleoside triphosphate hydrolases"/>
    <property type="match status" value="1"/>
</dbReference>
<dbReference type="STRING" id="87541.AWM71_06030"/>
<dbReference type="Pfam" id="PF00158">
    <property type="entry name" value="Sigma54_activat"/>
    <property type="match status" value="1"/>
</dbReference>
<feature type="domain" description="PTS EIIA type-4" evidence="7">
    <location>
        <begin position="507"/>
        <end position="650"/>
    </location>
</feature>
<dbReference type="PATRIC" id="fig|87541.4.peg.1307"/>
<evidence type="ECO:0000256" key="4">
    <source>
        <dbReference type="ARBA" id="ARBA00022840"/>
    </source>
</evidence>
<dbReference type="SUPFAM" id="SSF63520">
    <property type="entry name" value="PTS-regulatory domain, PRD"/>
    <property type="match status" value="1"/>
</dbReference>
<evidence type="ECO:0000313" key="10">
    <source>
        <dbReference type="Proteomes" id="UP000070422"/>
    </source>
</evidence>
<dbReference type="InterPro" id="IPR036662">
    <property type="entry name" value="PTS_EIIA_man-typ_sf"/>
</dbReference>